<dbReference type="GO" id="GO:0005694">
    <property type="term" value="C:chromosome"/>
    <property type="evidence" value="ECO:0007669"/>
    <property type="project" value="InterPro"/>
</dbReference>
<feature type="domain" description="SMC hinge" evidence="8">
    <location>
        <begin position="521"/>
        <end position="638"/>
    </location>
</feature>
<evidence type="ECO:0000313" key="9">
    <source>
        <dbReference type="EMBL" id="CUN92080.1"/>
    </source>
</evidence>
<dbReference type="SUPFAM" id="SSF52540">
    <property type="entry name" value="P-loop containing nucleoside triphosphate hydrolases"/>
    <property type="match status" value="1"/>
</dbReference>
<gene>
    <name evidence="7 9" type="primary">smc</name>
    <name evidence="9" type="ORF">ERS852476_01418</name>
</gene>
<dbReference type="GO" id="GO:0016887">
    <property type="term" value="F:ATP hydrolysis activity"/>
    <property type="evidence" value="ECO:0007669"/>
    <property type="project" value="InterPro"/>
</dbReference>
<dbReference type="InterPro" id="IPR010935">
    <property type="entry name" value="SMC_hinge"/>
</dbReference>
<comment type="similarity">
    <text evidence="7">Belongs to the SMC family.</text>
</comment>
<reference evidence="9 10" key="1">
    <citation type="submission" date="2015-09" db="EMBL/GenBank/DDBJ databases">
        <authorList>
            <consortium name="Pathogen Informatics"/>
        </authorList>
    </citation>
    <scope>NUCLEOTIDE SEQUENCE [LARGE SCALE GENOMIC DNA]</scope>
    <source>
        <strain evidence="9 10">2789STDY5834861</strain>
    </source>
</reference>
<keyword evidence="3 7" id="KW-0547">Nucleotide-binding</keyword>
<keyword evidence="6 7" id="KW-0238">DNA-binding</keyword>
<dbReference type="EMBL" id="CYZP01000010">
    <property type="protein sequence ID" value="CUN92080.1"/>
    <property type="molecule type" value="Genomic_DNA"/>
</dbReference>
<dbReference type="Gene3D" id="1.20.1060.20">
    <property type="match status" value="1"/>
</dbReference>
<evidence type="ECO:0000256" key="2">
    <source>
        <dbReference type="ARBA" id="ARBA00022490"/>
    </source>
</evidence>
<dbReference type="GO" id="GO:0006260">
    <property type="term" value="P:DNA replication"/>
    <property type="evidence" value="ECO:0007669"/>
    <property type="project" value="UniProtKB-UniRule"/>
</dbReference>
<keyword evidence="5 7" id="KW-0175">Coiled coil</keyword>
<feature type="coiled-coil region" evidence="7">
    <location>
        <begin position="854"/>
        <end position="902"/>
    </location>
</feature>
<feature type="coiled-coil region" evidence="7">
    <location>
        <begin position="672"/>
        <end position="825"/>
    </location>
</feature>
<evidence type="ECO:0000259" key="8">
    <source>
        <dbReference type="SMART" id="SM00968"/>
    </source>
</evidence>
<dbReference type="InterPro" id="IPR003395">
    <property type="entry name" value="RecF/RecN/SMC_N"/>
</dbReference>
<organism evidence="9 10">
    <name type="scientific">Blautia obeum</name>
    <dbReference type="NCBI Taxonomy" id="40520"/>
    <lineage>
        <taxon>Bacteria</taxon>
        <taxon>Bacillati</taxon>
        <taxon>Bacillota</taxon>
        <taxon>Clostridia</taxon>
        <taxon>Lachnospirales</taxon>
        <taxon>Lachnospiraceae</taxon>
        <taxon>Blautia</taxon>
    </lineage>
</organism>
<evidence type="ECO:0000313" key="10">
    <source>
        <dbReference type="Proteomes" id="UP000095645"/>
    </source>
</evidence>
<dbReference type="Pfam" id="PF02463">
    <property type="entry name" value="SMC_N"/>
    <property type="match status" value="1"/>
</dbReference>
<dbReference type="PANTHER" id="PTHR43977">
    <property type="entry name" value="STRUCTURAL MAINTENANCE OF CHROMOSOMES PROTEIN 3"/>
    <property type="match status" value="1"/>
</dbReference>
<dbReference type="InterPro" id="IPR036277">
    <property type="entry name" value="SMC_hinge_sf"/>
</dbReference>
<dbReference type="SMART" id="SM00968">
    <property type="entry name" value="SMC_hinge"/>
    <property type="match status" value="1"/>
</dbReference>
<proteinExistence type="inferred from homology"/>
<sequence>MYLKNIEVQGFKSFAQKINFEFHNGITGIVGPNGSGKSNVGDAVRWVLGEQSARSLRGGNMQDVIFSGTETRKPLGYASVAITLDNSDHKLPVDFNEVTVTRRLYRSGESEYKINGSACRLKDINEMFYDTGIGKEGYSIIGQGQIDRILSGKPEERRELFDEAAGIVKFKRRKNTTIKKLEEERQNLVRVTDILSELTRQLEPLEKQSETARVYLSKRETLKELDVNMFLMEYAAAAKELKELEEKNIIAQNQLKDTQSSYDRTKVEYERLEQELEDLNSKMDALRISGQEQAIRKQQLEGQINVLNEQILAGAQNEEHYKGRIQTIEAELSVRTDSKKKLEEEKTDIYAQLKAVRKKLSEEEEKLRTAQENMEACTLEVENGKNEIIEILNSRANVKGKAQRFDAMMEQAEIRKAEISQRILRLKSEEEEQQTILTTARKQYDEITSQIENANEECEHLNLSVMKIQEKLKEQNTKLEAEQTAYHREASRLDSLRNIAERYDGYGNSIRRVMEQKERVPGIQGVVADLIQVNKDYEIAIETALGGSIQNIVTDNEQTAKTMIEFLKKNRYGRATFLPMSSISPRGEFTPKEALKEPGVVGIASELVSVASQYQQITKFLLGRVLVVDNIDHAIAIGKKYRHSLRMVTTEGESLSPGGSMTGGAFRNNSNLLGRRREIEELETKVNQLKQNLTEMQNAVEENKNQRNRLRDAIAGFQEKLRQKYIEQNTARMNIKQQEKKAEEIRSGYAQINRDQAEIKRQVMEIRQDHDRIARELENSKQDEKELESFIEAKQSELDEWKEEEKKITRELEEIRLQSSALEQKEKFDQENLSRLKAEITAFMTEKEDIYQSLAHSSEEMEKKQEMITQLKKESEESVLHEEQAQMQLKNLQKEKESRTSQHKDFFEKRDYLSGQIGLLDKECYRLQGQMDKLEENREERIAYMWSEYEITPNNAVSYRKEELTDLSQMKRQAAQIKDDIRKLGPVNVNAIEDYKELLERHTFLSGQYEDLVTAEKTLEQIIQELDEGMRKQFSEKFGEIQKEFDKAFKELFGGGKGTLELDEEADILEAGIKIISQPPGKKLQNMMQLSGGEKALTAIALLFAIQNLKPSPFCLLDEIEAALDDSNVGRFAGYLQKLTKNTQFIIITHRRGTMNAADRLYGITMQEKGVSTLVSVDLVENQLTQ</sequence>
<dbReference type="RefSeq" id="WP_055057847.1">
    <property type="nucleotide sequence ID" value="NZ_CYZP01000010.1"/>
</dbReference>
<dbReference type="GO" id="GO:0007062">
    <property type="term" value="P:sister chromatid cohesion"/>
    <property type="evidence" value="ECO:0007669"/>
    <property type="project" value="InterPro"/>
</dbReference>
<dbReference type="Proteomes" id="UP000095645">
    <property type="component" value="Unassembled WGS sequence"/>
</dbReference>
<dbReference type="GO" id="GO:0007059">
    <property type="term" value="P:chromosome segregation"/>
    <property type="evidence" value="ECO:0007669"/>
    <property type="project" value="UniProtKB-UniRule"/>
</dbReference>
<comment type="subcellular location">
    <subcellularLocation>
        <location evidence="1 7">Cytoplasm</location>
    </subcellularLocation>
</comment>
<dbReference type="InterPro" id="IPR011890">
    <property type="entry name" value="SMC_prok"/>
</dbReference>
<accession>A0A174AWZ7</accession>
<dbReference type="PIRSF" id="PIRSF005719">
    <property type="entry name" value="SMC"/>
    <property type="match status" value="1"/>
</dbReference>
<feature type="coiled-coil region" evidence="7">
    <location>
        <begin position="227"/>
        <end position="289"/>
    </location>
</feature>
<comment type="function">
    <text evidence="7">Required for chromosome condensation and partitioning.</text>
</comment>
<dbReference type="GO" id="GO:0005524">
    <property type="term" value="F:ATP binding"/>
    <property type="evidence" value="ECO:0007669"/>
    <property type="project" value="UniProtKB-UniRule"/>
</dbReference>
<evidence type="ECO:0000256" key="3">
    <source>
        <dbReference type="ARBA" id="ARBA00022741"/>
    </source>
</evidence>
<dbReference type="Pfam" id="PF06470">
    <property type="entry name" value="SMC_hinge"/>
    <property type="match status" value="1"/>
</dbReference>
<comment type="domain">
    <text evidence="7">Contains large globular domains required for ATP hydrolysis at each terminus and a third globular domain forming a flexible hinge near the middle of the molecule. These domains are separated by coiled-coil structures.</text>
</comment>
<dbReference type="GO" id="GO:0003677">
    <property type="term" value="F:DNA binding"/>
    <property type="evidence" value="ECO:0007669"/>
    <property type="project" value="UniProtKB-UniRule"/>
</dbReference>
<keyword evidence="2 7" id="KW-0963">Cytoplasm</keyword>
<dbReference type="FunFam" id="3.40.50.300:FF:000901">
    <property type="entry name" value="Chromosome partition protein Smc"/>
    <property type="match status" value="1"/>
</dbReference>
<comment type="subunit">
    <text evidence="7">Homodimer.</text>
</comment>
<feature type="binding site" evidence="7">
    <location>
        <begin position="32"/>
        <end position="39"/>
    </location>
    <ligand>
        <name>ATP</name>
        <dbReference type="ChEBI" id="CHEBI:30616"/>
    </ligand>
</feature>
<dbReference type="GO" id="GO:0030261">
    <property type="term" value="P:chromosome condensation"/>
    <property type="evidence" value="ECO:0007669"/>
    <property type="project" value="InterPro"/>
</dbReference>
<dbReference type="Gene3D" id="3.30.70.1620">
    <property type="match status" value="1"/>
</dbReference>
<protein>
    <recommendedName>
        <fullName evidence="7">Chromosome partition protein Smc</fullName>
    </recommendedName>
</protein>
<dbReference type="GO" id="GO:0005737">
    <property type="term" value="C:cytoplasm"/>
    <property type="evidence" value="ECO:0007669"/>
    <property type="project" value="UniProtKB-SubCell"/>
</dbReference>
<dbReference type="FunFam" id="3.40.50.300:FF:000984">
    <property type="entry name" value="Chromosome partition protein Smc"/>
    <property type="match status" value="1"/>
</dbReference>
<name>A0A174AWZ7_9FIRM</name>
<evidence type="ECO:0000256" key="7">
    <source>
        <dbReference type="HAMAP-Rule" id="MF_01894"/>
    </source>
</evidence>
<feature type="coiled-coil region" evidence="7">
    <location>
        <begin position="171"/>
        <end position="201"/>
    </location>
</feature>
<keyword evidence="4 7" id="KW-0067">ATP-binding</keyword>
<evidence type="ECO:0000256" key="4">
    <source>
        <dbReference type="ARBA" id="ARBA00022840"/>
    </source>
</evidence>
<dbReference type="InterPro" id="IPR027417">
    <property type="entry name" value="P-loop_NTPase"/>
</dbReference>
<dbReference type="SUPFAM" id="SSF75553">
    <property type="entry name" value="Smc hinge domain"/>
    <property type="match status" value="1"/>
</dbReference>
<feature type="coiled-coil region" evidence="7">
    <location>
        <begin position="325"/>
        <end position="489"/>
    </location>
</feature>
<dbReference type="Gene3D" id="3.40.50.300">
    <property type="entry name" value="P-loop containing nucleotide triphosphate hydrolases"/>
    <property type="match status" value="2"/>
</dbReference>
<evidence type="ECO:0000256" key="1">
    <source>
        <dbReference type="ARBA" id="ARBA00004496"/>
    </source>
</evidence>
<dbReference type="AlphaFoldDB" id="A0A174AWZ7"/>
<dbReference type="HAMAP" id="MF_01894">
    <property type="entry name" value="Smc_prok"/>
    <property type="match status" value="1"/>
</dbReference>
<evidence type="ECO:0000256" key="5">
    <source>
        <dbReference type="ARBA" id="ARBA00023054"/>
    </source>
</evidence>
<dbReference type="CDD" id="cd03278">
    <property type="entry name" value="ABC_SMC_barmotin"/>
    <property type="match status" value="2"/>
</dbReference>
<dbReference type="InterPro" id="IPR024704">
    <property type="entry name" value="SMC"/>
</dbReference>
<dbReference type="NCBIfam" id="TIGR02168">
    <property type="entry name" value="SMC_prok_B"/>
    <property type="match status" value="1"/>
</dbReference>
<evidence type="ECO:0000256" key="6">
    <source>
        <dbReference type="ARBA" id="ARBA00023125"/>
    </source>
</evidence>